<accession>A0ACB8JEF9</accession>
<name>A0ACB8JEF9_CITSI</name>
<organism evidence="1 2">
    <name type="scientific">Citrus sinensis</name>
    <name type="common">Sweet orange</name>
    <name type="synonym">Citrus aurantium var. sinensis</name>
    <dbReference type="NCBI Taxonomy" id="2711"/>
    <lineage>
        <taxon>Eukaryota</taxon>
        <taxon>Viridiplantae</taxon>
        <taxon>Streptophyta</taxon>
        <taxon>Embryophyta</taxon>
        <taxon>Tracheophyta</taxon>
        <taxon>Spermatophyta</taxon>
        <taxon>Magnoliopsida</taxon>
        <taxon>eudicotyledons</taxon>
        <taxon>Gunneridae</taxon>
        <taxon>Pentapetalae</taxon>
        <taxon>rosids</taxon>
        <taxon>malvids</taxon>
        <taxon>Sapindales</taxon>
        <taxon>Rutaceae</taxon>
        <taxon>Aurantioideae</taxon>
        <taxon>Citrus</taxon>
    </lineage>
</organism>
<evidence type="ECO:0000313" key="1">
    <source>
        <dbReference type="EMBL" id="KAH9715939.1"/>
    </source>
</evidence>
<comment type="caution">
    <text evidence="1">The sequence shown here is derived from an EMBL/GenBank/DDBJ whole genome shotgun (WGS) entry which is preliminary data.</text>
</comment>
<keyword evidence="2" id="KW-1185">Reference proteome</keyword>
<protein>
    <submittedName>
        <fullName evidence="1">Tubby-like protein 8</fullName>
    </submittedName>
</protein>
<evidence type="ECO:0000313" key="2">
    <source>
        <dbReference type="Proteomes" id="UP000829398"/>
    </source>
</evidence>
<dbReference type="Proteomes" id="UP000829398">
    <property type="component" value="Chromosome 7"/>
</dbReference>
<reference evidence="2" key="1">
    <citation type="journal article" date="2023" name="Hortic. Res.">
        <title>A chromosome-level phased genome enabling allele-level studies in sweet orange: a case study on citrus Huanglongbing tolerance.</title>
        <authorList>
            <person name="Wu B."/>
            <person name="Yu Q."/>
            <person name="Deng Z."/>
            <person name="Duan Y."/>
            <person name="Luo F."/>
            <person name="Gmitter F. Jr."/>
        </authorList>
    </citation>
    <scope>NUCLEOTIDE SEQUENCE [LARGE SCALE GENOMIC DNA]</scope>
    <source>
        <strain evidence="2">cv. Valencia</strain>
    </source>
</reference>
<sequence length="529" mass="59840">MALWNGWEIKRLMRWIEEKGRYRSIKCQICGREECITGGRAGELLMVLSRVEQWFVDAAELVSISKRMFGNVDVLRTMHRSIMSHYFKFLSFKKPTVPHQSSYNPLYVNPFTELKHNRSCCEGGAGGGEEESAVFSDNKENAEPNKKQNVNNNNNNHKHIDNSIFNKDGGDRENAAPKNGLALKSLSTNRWSGAEVPIRQVSHFKSLSTERILKPSSLEFCMQMNEPDKAFGSRVWDPTESENSSSLNIWDYSDSEAAPASSWSTLPNRALLSRPLPLDIGRCTCVIVKEASPHGGFLYSLYTYEGQGRQNRKLAVAQHKRCNGKSEFTIAQNTRGIKSNSDDSFIGMVTSNLMGSKYLIRDQSSRLSSIKKQSNPLLAVVTFIPTIATWTGSYRSMRAYIPKHQSMLLKNNTTQISSTDSKPHINGLPKDWQGKVDKVHKLSSRIPHYNNISRQYELDFRDRGRAGLRIQSSVKNFQLMLEENGKQTILQLGRVGKSKYVMDFRYPLTGYQAFSICLASIDSKLCCTI</sequence>
<proteinExistence type="predicted"/>
<gene>
    <name evidence="1" type="ORF">KPL71_021264</name>
</gene>
<dbReference type="EMBL" id="CM039176">
    <property type="protein sequence ID" value="KAH9715939.1"/>
    <property type="molecule type" value="Genomic_DNA"/>
</dbReference>